<keyword evidence="3" id="KW-1185">Reference proteome</keyword>
<evidence type="ECO:0000313" key="2">
    <source>
        <dbReference type="EMBL" id="GKV22483.1"/>
    </source>
</evidence>
<accession>A0AAV5KD32</accession>
<gene>
    <name evidence="2" type="ORF">SLEP1_g32351</name>
</gene>
<protein>
    <submittedName>
        <fullName evidence="2">Uncharacterized protein</fullName>
    </submittedName>
</protein>
<feature type="region of interest" description="Disordered" evidence="1">
    <location>
        <begin position="574"/>
        <end position="599"/>
    </location>
</feature>
<evidence type="ECO:0000256" key="1">
    <source>
        <dbReference type="SAM" id="MobiDB-lite"/>
    </source>
</evidence>
<dbReference type="EMBL" id="BPVZ01000060">
    <property type="protein sequence ID" value="GKV22483.1"/>
    <property type="molecule type" value="Genomic_DNA"/>
</dbReference>
<dbReference type="PANTHER" id="PTHR33437">
    <property type="entry name" value="OS06G0361200 PROTEIN"/>
    <property type="match status" value="1"/>
</dbReference>
<name>A0AAV5KD32_9ROSI</name>
<dbReference type="PANTHER" id="PTHR33437:SF2">
    <property type="entry name" value="OS06G0361200 PROTEIN"/>
    <property type="match status" value="1"/>
</dbReference>
<evidence type="ECO:0000313" key="3">
    <source>
        <dbReference type="Proteomes" id="UP001054252"/>
    </source>
</evidence>
<sequence>MVDSKQVVTPLVTRKVQIFSNQSSLLTRAKARMTRSKLPVKDVEYFSSESSEGEELSLKPSHVSASKLRWADYPSSSSESLLPALVTEATSGDPDALLKAVEGLRKAVSNQVASSSVAEKALENKEDSLRTSDRGKQVTMEESLEQQKQEQLNRTILQARQGGTSQSSLVYAKPYTRRIDNLSLPDGYQPPKFQMFSGKGNPRQHVAHFVETCNNAGTYRDLMVKQFVRSLEDAAFECTKRTVSLLELANTKQKKDESVTDFIERWRNLVLNCREKISEIFSIDTCVQGMHWGLLYNLQANMPHTFEELATRAHDLEIQIASHGNFLPTDARDKKESRKDVKKEVKPSKVKETMAVITALVKISQQKPKPNPKQAPKRLEEVGRVNDPKYCKYHRIVSHPIGKCFVLKDLIVRLEKEGKIQLESEEGSATTNVAMGAIQVKFQIDDEEKIAYAYLDMPTSGGPGSLSLYDLMTVNLEDWESSSESEDEVGDGWSTFISKSKKHRNPVSSGMPLSDPHKIISIMKEEASFKTHTTIHPTKSFISFSFASNTKKSRTMPEGYFSYEEVSVNVTSFKTENKPSSKEEAEGSNSQSNDPEADGSIEKLKQLPSYLQLSKALQLSWDTRLALVQALLDPKKFQGELAKLEIKAECLGTITFTDEDLQLGI</sequence>
<comment type="caution">
    <text evidence="2">The sequence shown here is derived from an EMBL/GenBank/DDBJ whole genome shotgun (WGS) entry which is preliminary data.</text>
</comment>
<dbReference type="AlphaFoldDB" id="A0AAV5KD32"/>
<feature type="compositionally biased region" description="Basic and acidic residues" evidence="1">
    <location>
        <begin position="120"/>
        <end position="136"/>
    </location>
</feature>
<reference evidence="2 3" key="1">
    <citation type="journal article" date="2021" name="Commun. Biol.">
        <title>The genome of Shorea leprosula (Dipterocarpaceae) highlights the ecological relevance of drought in aseasonal tropical rainforests.</title>
        <authorList>
            <person name="Ng K.K.S."/>
            <person name="Kobayashi M.J."/>
            <person name="Fawcett J.A."/>
            <person name="Hatakeyama M."/>
            <person name="Paape T."/>
            <person name="Ng C.H."/>
            <person name="Ang C.C."/>
            <person name="Tnah L.H."/>
            <person name="Lee C.T."/>
            <person name="Nishiyama T."/>
            <person name="Sese J."/>
            <person name="O'Brien M.J."/>
            <person name="Copetti D."/>
            <person name="Mohd Noor M.I."/>
            <person name="Ong R.C."/>
            <person name="Putra M."/>
            <person name="Sireger I.Z."/>
            <person name="Indrioko S."/>
            <person name="Kosugi Y."/>
            <person name="Izuno A."/>
            <person name="Isagi Y."/>
            <person name="Lee S.L."/>
            <person name="Shimizu K.K."/>
        </authorList>
    </citation>
    <scope>NUCLEOTIDE SEQUENCE [LARGE SCALE GENOMIC DNA]</scope>
    <source>
        <strain evidence="2">214</strain>
    </source>
</reference>
<dbReference type="Proteomes" id="UP001054252">
    <property type="component" value="Unassembled WGS sequence"/>
</dbReference>
<organism evidence="2 3">
    <name type="scientific">Rubroshorea leprosula</name>
    <dbReference type="NCBI Taxonomy" id="152421"/>
    <lineage>
        <taxon>Eukaryota</taxon>
        <taxon>Viridiplantae</taxon>
        <taxon>Streptophyta</taxon>
        <taxon>Embryophyta</taxon>
        <taxon>Tracheophyta</taxon>
        <taxon>Spermatophyta</taxon>
        <taxon>Magnoliopsida</taxon>
        <taxon>eudicotyledons</taxon>
        <taxon>Gunneridae</taxon>
        <taxon>Pentapetalae</taxon>
        <taxon>rosids</taxon>
        <taxon>malvids</taxon>
        <taxon>Malvales</taxon>
        <taxon>Dipterocarpaceae</taxon>
        <taxon>Rubroshorea</taxon>
    </lineage>
</organism>
<feature type="compositionally biased region" description="Basic and acidic residues" evidence="1">
    <location>
        <begin position="575"/>
        <end position="585"/>
    </location>
</feature>
<feature type="region of interest" description="Disordered" evidence="1">
    <location>
        <begin position="115"/>
        <end position="149"/>
    </location>
</feature>
<proteinExistence type="predicted"/>